<comment type="subcellular location">
    <subcellularLocation>
        <location evidence="1">Cell envelope</location>
    </subcellularLocation>
</comment>
<comment type="caution">
    <text evidence="8">The sequence shown here is derived from an EMBL/GenBank/DDBJ whole genome shotgun (WGS) entry which is preliminary data.</text>
</comment>
<evidence type="ECO:0000256" key="1">
    <source>
        <dbReference type="ARBA" id="ARBA00004196"/>
    </source>
</evidence>
<evidence type="ECO:0000256" key="6">
    <source>
        <dbReference type="SAM" id="SignalP"/>
    </source>
</evidence>
<sequence>MKKLLIPFIALLFILSACNSKPAETSSSNAGTTETPKAEQTETAAGTITYESENGPIEVPANPQRVIVLSAFTGNLIALNVNLVGVDSWSKSNPAFADKIKDAMEVSDESLEKIIELDPDLIIGLSNIKNVDKLKEIAPTVTYTYNKVDYLTQHLEIGKLVNKEKEAQAWIDDFKQRAQKAGEDIRAKIGEDATVSVIENFEKQIYVFGDNWGRGTEILYGEMKLKMPEKVKEMALKDGYYALSAEVLPEFAGDYVIFSKTPGADSSFQETETYKQIPAVKNGHVFEADATRFYFNDATTLDYQLDFFIEHFLGN</sequence>
<feature type="domain" description="Fe/B12 periplasmic-binding" evidence="7">
    <location>
        <begin position="64"/>
        <end position="315"/>
    </location>
</feature>
<keyword evidence="9" id="KW-1185">Reference proteome</keyword>
<evidence type="ECO:0000256" key="2">
    <source>
        <dbReference type="ARBA" id="ARBA00008814"/>
    </source>
</evidence>
<keyword evidence="3" id="KW-0813">Transport</keyword>
<dbReference type="FunFam" id="3.40.50.1980:FF:000017">
    <property type="entry name" value="ABC transporter substrate-binding protein"/>
    <property type="match status" value="1"/>
</dbReference>
<dbReference type="SUPFAM" id="SSF53807">
    <property type="entry name" value="Helical backbone' metal receptor"/>
    <property type="match status" value="1"/>
</dbReference>
<evidence type="ECO:0000313" key="8">
    <source>
        <dbReference type="EMBL" id="KZS46059.1"/>
    </source>
</evidence>
<dbReference type="RefSeq" id="WP_063478130.1">
    <property type="nucleotide sequence ID" value="NZ_CP147845.1"/>
</dbReference>
<feature type="signal peptide" evidence="6">
    <location>
        <begin position="1"/>
        <end position="22"/>
    </location>
</feature>
<dbReference type="PANTHER" id="PTHR30532:SF26">
    <property type="entry name" value="IRON(3+)-HYDROXAMATE-BINDING PROTEIN FHUD"/>
    <property type="match status" value="1"/>
</dbReference>
<keyword evidence="4 6" id="KW-0732">Signal</keyword>
<evidence type="ECO:0000256" key="3">
    <source>
        <dbReference type="ARBA" id="ARBA00022448"/>
    </source>
</evidence>
<evidence type="ECO:0000256" key="5">
    <source>
        <dbReference type="SAM" id="MobiDB-lite"/>
    </source>
</evidence>
<dbReference type="EMBL" id="LWMH01000001">
    <property type="protein sequence ID" value="KZS46059.1"/>
    <property type="molecule type" value="Genomic_DNA"/>
</dbReference>
<accession>A0A163INQ1</accession>
<protein>
    <submittedName>
        <fullName evidence="8">ABC transporter substrate-binding protein</fullName>
    </submittedName>
</protein>
<evidence type="ECO:0000313" key="9">
    <source>
        <dbReference type="Proteomes" id="UP000076796"/>
    </source>
</evidence>
<reference evidence="8" key="1">
    <citation type="journal article" date="2016" name="Genome Announc.">
        <title>Draft genomes of two strains of Paenibacillus glucanolyticus with capability to degrade lignocellulose.</title>
        <authorList>
            <person name="Mathews S.L."/>
            <person name="Pawlak J."/>
            <person name="Grunden A.M."/>
        </authorList>
    </citation>
    <scope>NUCLEOTIDE SEQUENCE [LARGE SCALE GENOMIC DNA]</scope>
    <source>
        <strain evidence="8">SLM1</strain>
    </source>
</reference>
<dbReference type="OrthoDB" id="2241086at2"/>
<feature type="chain" id="PRO_5007843105" evidence="6">
    <location>
        <begin position="23"/>
        <end position="315"/>
    </location>
</feature>
<dbReference type="Pfam" id="PF01497">
    <property type="entry name" value="Peripla_BP_2"/>
    <property type="match status" value="1"/>
</dbReference>
<name>A0A163INQ1_9BACL</name>
<gene>
    <name evidence="8" type="ORF">AWU65_09050</name>
</gene>
<dbReference type="PANTHER" id="PTHR30532">
    <property type="entry name" value="IRON III DICITRATE-BINDING PERIPLASMIC PROTEIN"/>
    <property type="match status" value="1"/>
</dbReference>
<evidence type="ECO:0000256" key="4">
    <source>
        <dbReference type="ARBA" id="ARBA00022729"/>
    </source>
</evidence>
<dbReference type="PROSITE" id="PS51257">
    <property type="entry name" value="PROKAR_LIPOPROTEIN"/>
    <property type="match status" value="1"/>
</dbReference>
<feature type="region of interest" description="Disordered" evidence="5">
    <location>
        <begin position="22"/>
        <end position="43"/>
    </location>
</feature>
<dbReference type="PROSITE" id="PS50983">
    <property type="entry name" value="FE_B12_PBP"/>
    <property type="match status" value="1"/>
</dbReference>
<evidence type="ECO:0000259" key="7">
    <source>
        <dbReference type="PROSITE" id="PS50983"/>
    </source>
</evidence>
<dbReference type="STRING" id="59843.A3958_08570"/>
<proteinExistence type="inferred from homology"/>
<dbReference type="InterPro" id="IPR002491">
    <property type="entry name" value="ABC_transptr_periplasmic_BD"/>
</dbReference>
<dbReference type="InterPro" id="IPR051313">
    <property type="entry name" value="Bact_iron-sidero_bind"/>
</dbReference>
<dbReference type="Gene3D" id="3.40.50.1980">
    <property type="entry name" value="Nitrogenase molybdenum iron protein domain"/>
    <property type="match status" value="2"/>
</dbReference>
<organism evidence="8 9">
    <name type="scientific">Paenibacillus glucanolyticus</name>
    <dbReference type="NCBI Taxonomy" id="59843"/>
    <lineage>
        <taxon>Bacteria</taxon>
        <taxon>Bacillati</taxon>
        <taxon>Bacillota</taxon>
        <taxon>Bacilli</taxon>
        <taxon>Bacillales</taxon>
        <taxon>Paenibacillaceae</taxon>
        <taxon>Paenibacillus</taxon>
    </lineage>
</organism>
<feature type="compositionally biased region" description="Polar residues" evidence="5">
    <location>
        <begin position="22"/>
        <end position="35"/>
    </location>
</feature>
<dbReference type="CDD" id="cd01138">
    <property type="entry name" value="FeuA"/>
    <property type="match status" value="1"/>
</dbReference>
<dbReference type="AlphaFoldDB" id="A0A163INQ1"/>
<dbReference type="GO" id="GO:1901678">
    <property type="term" value="P:iron coordination entity transport"/>
    <property type="evidence" value="ECO:0007669"/>
    <property type="project" value="UniProtKB-ARBA"/>
</dbReference>
<dbReference type="GeneID" id="97552542"/>
<dbReference type="GO" id="GO:0030288">
    <property type="term" value="C:outer membrane-bounded periplasmic space"/>
    <property type="evidence" value="ECO:0007669"/>
    <property type="project" value="TreeGrafter"/>
</dbReference>
<dbReference type="Proteomes" id="UP000076796">
    <property type="component" value="Unassembled WGS sequence"/>
</dbReference>
<comment type="similarity">
    <text evidence="2">Belongs to the bacterial solute-binding protein 8 family.</text>
</comment>